<evidence type="ECO:0000256" key="2">
    <source>
        <dbReference type="ARBA" id="ARBA00004370"/>
    </source>
</evidence>
<dbReference type="InterPro" id="IPR005467">
    <property type="entry name" value="His_kinase_dom"/>
</dbReference>
<dbReference type="CDD" id="cd00075">
    <property type="entry name" value="HATPase"/>
    <property type="match status" value="1"/>
</dbReference>
<gene>
    <name evidence="10" type="ORF">H9Q80_15425</name>
</gene>
<dbReference type="PANTHER" id="PTHR45453">
    <property type="entry name" value="PHOSPHATE REGULON SENSOR PROTEIN PHOR"/>
    <property type="match status" value="1"/>
</dbReference>
<keyword evidence="7" id="KW-0902">Two-component regulatory system</keyword>
<keyword evidence="11" id="KW-1185">Reference proteome</keyword>
<dbReference type="InterPro" id="IPR036890">
    <property type="entry name" value="HATPase_C_sf"/>
</dbReference>
<keyword evidence="5" id="KW-0808">Transferase</keyword>
<organism evidence="10 11">
    <name type="scientific">[Eubacterium] hominis</name>
    <dbReference type="NCBI Taxonomy" id="2764325"/>
    <lineage>
        <taxon>Bacteria</taxon>
        <taxon>Bacillati</taxon>
        <taxon>Bacillota</taxon>
        <taxon>Erysipelotrichia</taxon>
        <taxon>Erysipelotrichales</taxon>
        <taxon>Erysipelotrichaceae</taxon>
        <taxon>Amedibacillus</taxon>
    </lineage>
</organism>
<dbReference type="InterPro" id="IPR050351">
    <property type="entry name" value="BphY/WalK/GraS-like"/>
</dbReference>
<dbReference type="EMBL" id="CP060636">
    <property type="protein sequence ID" value="QNM11623.1"/>
    <property type="molecule type" value="Genomic_DNA"/>
</dbReference>
<dbReference type="InterPro" id="IPR003661">
    <property type="entry name" value="HisK_dim/P_dom"/>
</dbReference>
<sequence>MWHNVEYRKFTYVFFILLILFTIVMSVCVSMIGAIILFVCGLCLYLSCAVFTTLRYRSIAALSNYLQAVYNGQETMDIRNHKEGELSVLKSEIYKITSILKQQSDTMHKEKIFLADSLSNISHQLKTPLTGMLVMSELLQDEALPQEKRKEFLAQIQTQLKRIEWLVTTLLKISKIDAQAIEFHKQPIPLTTIINKALEPIRIPLEIKEINCHVECDEHILIHADENWCIEAFVNIFKNCMEHTPVKGTLQICCEDNPLQSIVCIKDSGCGIDPEDIPHIFERFYKGKNAASESAGIGLSLSKKILLEHAATIQVESELQKGSTFTICFHK</sequence>
<feature type="transmembrane region" description="Helical" evidence="8">
    <location>
        <begin position="12"/>
        <end position="39"/>
    </location>
</feature>
<dbReference type="EC" id="2.7.13.3" evidence="3"/>
<keyword evidence="8" id="KW-0812">Transmembrane</keyword>
<keyword evidence="4" id="KW-0597">Phosphoprotein</keyword>
<evidence type="ECO:0000313" key="11">
    <source>
        <dbReference type="Proteomes" id="UP000515856"/>
    </source>
</evidence>
<dbReference type="GO" id="GO:0004721">
    <property type="term" value="F:phosphoprotein phosphatase activity"/>
    <property type="evidence" value="ECO:0007669"/>
    <property type="project" value="TreeGrafter"/>
</dbReference>
<evidence type="ECO:0000259" key="9">
    <source>
        <dbReference type="PROSITE" id="PS50109"/>
    </source>
</evidence>
<comment type="subcellular location">
    <subcellularLocation>
        <location evidence="2">Membrane</location>
    </subcellularLocation>
</comment>
<dbReference type="PROSITE" id="PS50109">
    <property type="entry name" value="HIS_KIN"/>
    <property type="match status" value="1"/>
</dbReference>
<comment type="catalytic activity">
    <reaction evidence="1">
        <text>ATP + protein L-histidine = ADP + protein N-phospho-L-histidine.</text>
        <dbReference type="EC" id="2.7.13.3"/>
    </reaction>
</comment>
<reference evidence="10 11" key="1">
    <citation type="submission" date="2020-08" db="EMBL/GenBank/DDBJ databases">
        <authorList>
            <person name="Liu C."/>
            <person name="Sun Q."/>
        </authorList>
    </citation>
    <scope>NUCLEOTIDE SEQUENCE [LARGE SCALE GENOMIC DNA]</scope>
    <source>
        <strain evidence="10 11">NSJ-61</strain>
    </source>
</reference>
<accession>A0A7G9GLE1</accession>
<dbReference type="PRINTS" id="PR00344">
    <property type="entry name" value="BCTRLSENSOR"/>
</dbReference>
<evidence type="ECO:0000256" key="4">
    <source>
        <dbReference type="ARBA" id="ARBA00022553"/>
    </source>
</evidence>
<evidence type="ECO:0000256" key="8">
    <source>
        <dbReference type="SAM" id="Phobius"/>
    </source>
</evidence>
<dbReference type="PANTHER" id="PTHR45453:SF1">
    <property type="entry name" value="PHOSPHATE REGULON SENSOR PROTEIN PHOR"/>
    <property type="match status" value="1"/>
</dbReference>
<dbReference type="GO" id="GO:0000155">
    <property type="term" value="F:phosphorelay sensor kinase activity"/>
    <property type="evidence" value="ECO:0007669"/>
    <property type="project" value="InterPro"/>
</dbReference>
<dbReference type="SMART" id="SM00387">
    <property type="entry name" value="HATPase_c"/>
    <property type="match status" value="1"/>
</dbReference>
<name>A0A7G9GLE1_9FIRM</name>
<dbReference type="AlphaFoldDB" id="A0A7G9GLE1"/>
<dbReference type="Pfam" id="PF02518">
    <property type="entry name" value="HATPase_c"/>
    <property type="match status" value="1"/>
</dbReference>
<evidence type="ECO:0000256" key="1">
    <source>
        <dbReference type="ARBA" id="ARBA00000085"/>
    </source>
</evidence>
<evidence type="ECO:0000256" key="3">
    <source>
        <dbReference type="ARBA" id="ARBA00012438"/>
    </source>
</evidence>
<dbReference type="SMART" id="SM00388">
    <property type="entry name" value="HisKA"/>
    <property type="match status" value="1"/>
</dbReference>
<dbReference type="Proteomes" id="UP000515856">
    <property type="component" value="Chromosome"/>
</dbReference>
<dbReference type="Pfam" id="PF00512">
    <property type="entry name" value="HisKA"/>
    <property type="match status" value="1"/>
</dbReference>
<dbReference type="Gene3D" id="1.10.287.130">
    <property type="match status" value="1"/>
</dbReference>
<evidence type="ECO:0000256" key="7">
    <source>
        <dbReference type="ARBA" id="ARBA00023012"/>
    </source>
</evidence>
<dbReference type="KEGG" id="ehn:H9Q80_15425"/>
<dbReference type="InterPro" id="IPR004358">
    <property type="entry name" value="Sig_transdc_His_kin-like_C"/>
</dbReference>
<evidence type="ECO:0000313" key="10">
    <source>
        <dbReference type="EMBL" id="QNM11623.1"/>
    </source>
</evidence>
<dbReference type="Gene3D" id="3.30.565.10">
    <property type="entry name" value="Histidine kinase-like ATPase, C-terminal domain"/>
    <property type="match status" value="1"/>
</dbReference>
<dbReference type="InterPro" id="IPR003594">
    <property type="entry name" value="HATPase_dom"/>
</dbReference>
<dbReference type="RefSeq" id="WP_117452359.1">
    <property type="nucleotide sequence ID" value="NZ_CP060636.1"/>
</dbReference>
<keyword evidence="8" id="KW-0472">Membrane</keyword>
<dbReference type="CDD" id="cd00082">
    <property type="entry name" value="HisKA"/>
    <property type="match status" value="1"/>
</dbReference>
<dbReference type="SUPFAM" id="SSF47384">
    <property type="entry name" value="Homodimeric domain of signal transducing histidine kinase"/>
    <property type="match status" value="1"/>
</dbReference>
<evidence type="ECO:0000256" key="6">
    <source>
        <dbReference type="ARBA" id="ARBA00022777"/>
    </source>
</evidence>
<evidence type="ECO:0000256" key="5">
    <source>
        <dbReference type="ARBA" id="ARBA00022679"/>
    </source>
</evidence>
<proteinExistence type="predicted"/>
<keyword evidence="6 10" id="KW-0418">Kinase</keyword>
<feature type="domain" description="Histidine kinase" evidence="9">
    <location>
        <begin position="120"/>
        <end position="331"/>
    </location>
</feature>
<dbReference type="InterPro" id="IPR036097">
    <property type="entry name" value="HisK_dim/P_sf"/>
</dbReference>
<dbReference type="GO" id="GO:0016036">
    <property type="term" value="P:cellular response to phosphate starvation"/>
    <property type="evidence" value="ECO:0007669"/>
    <property type="project" value="TreeGrafter"/>
</dbReference>
<protein>
    <recommendedName>
        <fullName evidence="3">histidine kinase</fullName>
        <ecNumber evidence="3">2.7.13.3</ecNumber>
    </recommendedName>
</protein>
<keyword evidence="8" id="KW-1133">Transmembrane helix</keyword>
<dbReference type="SUPFAM" id="SSF55874">
    <property type="entry name" value="ATPase domain of HSP90 chaperone/DNA topoisomerase II/histidine kinase"/>
    <property type="match status" value="1"/>
</dbReference>
<dbReference type="GO" id="GO:0005886">
    <property type="term" value="C:plasma membrane"/>
    <property type="evidence" value="ECO:0007669"/>
    <property type="project" value="TreeGrafter"/>
</dbReference>